<feature type="domain" description="FAD dependent oxidoreductase" evidence="1">
    <location>
        <begin position="19"/>
        <end position="366"/>
    </location>
</feature>
<dbReference type="Gene3D" id="3.30.9.10">
    <property type="entry name" value="D-Amino Acid Oxidase, subunit A, domain 2"/>
    <property type="match status" value="1"/>
</dbReference>
<proteinExistence type="predicted"/>
<sequence length="413" mass="44359">MSAPEIFNYLQQQSPIDRTIIVGGGIVGSALAYYLSRSSELSQIVLIDASQSNPQGSTAFAPGFVGQLNSIDHLTQVAKESVKAYQKIPGGFDPVGGLEIASTEAGIAQLHRRSELAYAAGLPADIISSEEASKIAPHFHAQDSQSQALFFGSDGTANAPKIAQYYQAEARAKGAVILEANVSSIDSHSTNSDNSNFSITTELGTMQANTMIVATGIWTQALLKSLDIALPIIPVAHPYAYGPSRPVREIKQPFVRWPERHIYARDHGEVDGFGSYDHEPVIGNPKHSALCDRVTESAILDAALTVFPKPAQRQSKAPYQGFNSMFSITPDSLPFAGAVPNVPGLFIAAAVWITHGAGVARLVADLVSGKSQGVDQAILEAFDVMRFAGQDPKVLEARALRTYNDIYNREDHR</sequence>
<evidence type="ECO:0000313" key="3">
    <source>
        <dbReference type="Proteomes" id="UP000664132"/>
    </source>
</evidence>
<dbReference type="PANTHER" id="PTHR13847:SF193">
    <property type="entry name" value="PYRUVATE DEHYDROGENASE PHOSPHATASE REGULATORY SUBUNIT, MITOCHONDRIAL"/>
    <property type="match status" value="1"/>
</dbReference>
<dbReference type="EMBL" id="JAFJYH010000033">
    <property type="protein sequence ID" value="KAG4423501.1"/>
    <property type="molecule type" value="Genomic_DNA"/>
</dbReference>
<dbReference type="OrthoDB" id="498204at2759"/>
<dbReference type="PANTHER" id="PTHR13847">
    <property type="entry name" value="SARCOSINE DEHYDROGENASE-RELATED"/>
    <property type="match status" value="1"/>
</dbReference>
<dbReference type="SUPFAM" id="SSF51905">
    <property type="entry name" value="FAD/NAD(P)-binding domain"/>
    <property type="match status" value="1"/>
</dbReference>
<accession>A0A8H8BTJ9</accession>
<dbReference type="Proteomes" id="UP000664132">
    <property type="component" value="Unassembled WGS sequence"/>
</dbReference>
<keyword evidence="3" id="KW-1185">Reference proteome</keyword>
<gene>
    <name evidence="2" type="ORF">IFR04_003324</name>
</gene>
<organism evidence="2 3">
    <name type="scientific">Cadophora malorum</name>
    <dbReference type="NCBI Taxonomy" id="108018"/>
    <lineage>
        <taxon>Eukaryota</taxon>
        <taxon>Fungi</taxon>
        <taxon>Dikarya</taxon>
        <taxon>Ascomycota</taxon>
        <taxon>Pezizomycotina</taxon>
        <taxon>Leotiomycetes</taxon>
        <taxon>Helotiales</taxon>
        <taxon>Ploettnerulaceae</taxon>
        <taxon>Cadophora</taxon>
    </lineage>
</organism>
<dbReference type="GO" id="GO:0005739">
    <property type="term" value="C:mitochondrion"/>
    <property type="evidence" value="ECO:0007669"/>
    <property type="project" value="TreeGrafter"/>
</dbReference>
<evidence type="ECO:0000259" key="1">
    <source>
        <dbReference type="Pfam" id="PF01266"/>
    </source>
</evidence>
<name>A0A8H8BTJ9_9HELO</name>
<reference evidence="2" key="1">
    <citation type="submission" date="2021-02" db="EMBL/GenBank/DDBJ databases">
        <title>Genome sequence Cadophora malorum strain M34.</title>
        <authorList>
            <person name="Stefanovic E."/>
            <person name="Vu D."/>
            <person name="Scully C."/>
            <person name="Dijksterhuis J."/>
            <person name="Roader J."/>
            <person name="Houbraken J."/>
        </authorList>
    </citation>
    <scope>NUCLEOTIDE SEQUENCE</scope>
    <source>
        <strain evidence="2">M34</strain>
    </source>
</reference>
<dbReference type="Gene3D" id="3.50.50.60">
    <property type="entry name" value="FAD/NAD(P)-binding domain"/>
    <property type="match status" value="1"/>
</dbReference>
<evidence type="ECO:0000313" key="2">
    <source>
        <dbReference type="EMBL" id="KAG4423501.1"/>
    </source>
</evidence>
<dbReference type="InterPro" id="IPR006076">
    <property type="entry name" value="FAD-dep_OxRdtase"/>
</dbReference>
<dbReference type="SUPFAM" id="SSF54373">
    <property type="entry name" value="FAD-linked reductases, C-terminal domain"/>
    <property type="match status" value="1"/>
</dbReference>
<dbReference type="Pfam" id="PF01266">
    <property type="entry name" value="DAO"/>
    <property type="match status" value="1"/>
</dbReference>
<dbReference type="AlphaFoldDB" id="A0A8H8BTJ9"/>
<protein>
    <recommendedName>
        <fullName evidence="1">FAD dependent oxidoreductase domain-containing protein</fullName>
    </recommendedName>
</protein>
<dbReference type="InterPro" id="IPR036188">
    <property type="entry name" value="FAD/NAD-bd_sf"/>
</dbReference>
<comment type="caution">
    <text evidence="2">The sequence shown here is derived from an EMBL/GenBank/DDBJ whole genome shotgun (WGS) entry which is preliminary data.</text>
</comment>